<protein>
    <submittedName>
        <fullName evidence="2">Uncharacterized protein</fullName>
    </submittedName>
</protein>
<dbReference type="RefSeq" id="XP_012187344.1">
    <property type="nucleotide sequence ID" value="XM_012331954.1"/>
</dbReference>
<dbReference type="GeneID" id="24106623"/>
<gene>
    <name evidence="2" type="ORF">PHSY_001322</name>
</gene>
<keyword evidence="3" id="KW-1185">Reference proteome</keyword>
<dbReference type="EMBL" id="DF238778">
    <property type="protein sequence ID" value="GAC93757.1"/>
    <property type="molecule type" value="Genomic_DNA"/>
</dbReference>
<feature type="region of interest" description="Disordered" evidence="1">
    <location>
        <begin position="83"/>
        <end position="104"/>
    </location>
</feature>
<evidence type="ECO:0000313" key="3">
    <source>
        <dbReference type="Proteomes" id="UP000014071"/>
    </source>
</evidence>
<accession>R9NYN1</accession>
<dbReference type="Proteomes" id="UP000014071">
    <property type="component" value="Unassembled WGS sequence"/>
</dbReference>
<feature type="compositionally biased region" description="Basic residues" evidence="1">
    <location>
        <begin position="218"/>
        <end position="230"/>
    </location>
</feature>
<evidence type="ECO:0000313" key="2">
    <source>
        <dbReference type="EMBL" id="GAC93757.1"/>
    </source>
</evidence>
<name>R9NYN1_PSEHS</name>
<sequence length="311" mass="34508">MWLDSACLEHGLPKAATTLEAEPSAARMRTAALVASSTCRLCRSTNWVLVIAKPMSDTEPRRQVLINQPTLCQEGRAGFPASVRDGESNNWRLDHRTTPDDMSSAAPEFEGDMQDSRQQSAERVEFAVTACRWCLPARISKLALRSVIEGKSRSSSECIPSHLIPFNHSDPEPPTLSVSSAALRTNPLFIHLSHSKRHIYLHSYSSAAAQSATYSKPKSSRRGSTNHRPHITPSSRFRPLGYNHIACSFLDDLVRTYLHTPHIYHLRKPIDPSTHPACIGSSDTSINCCNTVTFSITNQQTCCCRRRLCAP</sequence>
<dbReference type="HOGENOM" id="CLU_894667_0_0_1"/>
<organism evidence="2 3">
    <name type="scientific">Pseudozyma hubeiensis (strain SY62)</name>
    <name type="common">Yeast</name>
    <dbReference type="NCBI Taxonomy" id="1305764"/>
    <lineage>
        <taxon>Eukaryota</taxon>
        <taxon>Fungi</taxon>
        <taxon>Dikarya</taxon>
        <taxon>Basidiomycota</taxon>
        <taxon>Ustilaginomycotina</taxon>
        <taxon>Ustilaginomycetes</taxon>
        <taxon>Ustilaginales</taxon>
        <taxon>Ustilaginaceae</taxon>
        <taxon>Pseudozyma</taxon>
    </lineage>
</organism>
<dbReference type="AlphaFoldDB" id="R9NYN1"/>
<reference evidence="3" key="1">
    <citation type="journal article" date="2013" name="Genome Announc.">
        <title>Draft genome sequence of the basidiomycetous yeast-like fungus Pseudozyma hubeiensis SY62, which produces an abundant amount of the biosurfactant mannosylerythritol lipids.</title>
        <authorList>
            <person name="Konishi M."/>
            <person name="Hatada Y."/>
            <person name="Horiuchi J."/>
        </authorList>
    </citation>
    <scope>NUCLEOTIDE SEQUENCE [LARGE SCALE GENOMIC DNA]</scope>
    <source>
        <strain evidence="3">SY62</strain>
    </source>
</reference>
<evidence type="ECO:0000256" key="1">
    <source>
        <dbReference type="SAM" id="MobiDB-lite"/>
    </source>
</evidence>
<feature type="compositionally biased region" description="Basic and acidic residues" evidence="1">
    <location>
        <begin position="84"/>
        <end position="99"/>
    </location>
</feature>
<proteinExistence type="predicted"/>
<feature type="region of interest" description="Disordered" evidence="1">
    <location>
        <begin position="211"/>
        <end position="235"/>
    </location>
</feature>